<proteinExistence type="predicted"/>
<dbReference type="EMBL" id="DF842131">
    <property type="protein sequence ID" value="GAT46070.1"/>
    <property type="molecule type" value="Genomic_DNA"/>
</dbReference>
<evidence type="ECO:0000313" key="2">
    <source>
        <dbReference type="EMBL" id="GAT46070.1"/>
    </source>
</evidence>
<evidence type="ECO:0000313" key="3">
    <source>
        <dbReference type="Proteomes" id="UP000815677"/>
    </source>
</evidence>
<feature type="region of interest" description="Disordered" evidence="1">
    <location>
        <begin position="96"/>
        <end position="159"/>
    </location>
</feature>
<organism evidence="2 3">
    <name type="scientific">Mycena chlorophos</name>
    <name type="common">Agaric fungus</name>
    <name type="synonym">Agaricus chlorophos</name>
    <dbReference type="NCBI Taxonomy" id="658473"/>
    <lineage>
        <taxon>Eukaryota</taxon>
        <taxon>Fungi</taxon>
        <taxon>Dikarya</taxon>
        <taxon>Basidiomycota</taxon>
        <taxon>Agaricomycotina</taxon>
        <taxon>Agaricomycetes</taxon>
        <taxon>Agaricomycetidae</taxon>
        <taxon>Agaricales</taxon>
        <taxon>Marasmiineae</taxon>
        <taxon>Mycenaceae</taxon>
        <taxon>Mycena</taxon>
    </lineage>
</organism>
<reference evidence="2" key="1">
    <citation type="submission" date="2014-09" db="EMBL/GenBank/DDBJ databases">
        <title>Genome sequence of the luminous mushroom Mycena chlorophos for searching fungal bioluminescence genes.</title>
        <authorList>
            <person name="Tanaka Y."/>
            <person name="Kasuga D."/>
            <person name="Oba Y."/>
            <person name="Hase S."/>
            <person name="Sato K."/>
            <person name="Oba Y."/>
            <person name="Sakakibara Y."/>
        </authorList>
    </citation>
    <scope>NUCLEOTIDE SEQUENCE</scope>
</reference>
<dbReference type="Proteomes" id="UP000815677">
    <property type="component" value="Unassembled WGS sequence"/>
</dbReference>
<accession>A0ABQ0L4I5</accession>
<sequence length="159" mass="17102">MSPLAFNQPRHSIQKMSGSRWRIQSRNGPSLPSFVAQSPRALAGTTTTCVWPTSRRWLNTLWHESGLPVAAPIVCPRLSAGNDVPLEHTVFATLGGRPRSAEEAKPRERRVKLTVGGGPSPRIPSVRDNGCSGCEGGSDGPSSSRDGHSIEVSRPQQKT</sequence>
<evidence type="ECO:0000256" key="1">
    <source>
        <dbReference type="SAM" id="MobiDB-lite"/>
    </source>
</evidence>
<keyword evidence="3" id="KW-1185">Reference proteome</keyword>
<protein>
    <submittedName>
        <fullName evidence="2">Uncharacterized protein</fullName>
    </submittedName>
</protein>
<name>A0ABQ0L4I5_MYCCL</name>
<gene>
    <name evidence="2" type="ORF">MCHLO_03612</name>
</gene>